<comment type="caution">
    <text evidence="1">The sequence shown here is derived from an EMBL/GenBank/DDBJ whole genome shotgun (WGS) entry which is preliminary data.</text>
</comment>
<sequence>MKAVSFRVKLTTAFTDPQLIKGGWKIEEKDKLYTRVKGKFKYSYIIKIFGKIRISEMKGELYTEEELSLHDKPEFNFGDGWSNLWNKSFNPQSVEIITKDNIFDRLIENGWKPAVLGVIENVDEGNNLSYYYPAPEGEGLYKLVDDEPGDALKFIDKLIKMNID</sequence>
<keyword evidence="2" id="KW-1185">Reference proteome</keyword>
<dbReference type="EMBL" id="JAESWC010000002">
    <property type="protein sequence ID" value="MBL4935434.1"/>
    <property type="molecule type" value="Genomic_DNA"/>
</dbReference>
<reference evidence="1 2" key="1">
    <citation type="submission" date="2021-01" db="EMBL/GenBank/DDBJ databases">
        <title>Genome public.</title>
        <authorList>
            <person name="Liu C."/>
            <person name="Sun Q."/>
        </authorList>
    </citation>
    <scope>NUCLEOTIDE SEQUENCE [LARGE SCALE GENOMIC DNA]</scope>
    <source>
        <strain evidence="1 2">YIM B02515</strain>
    </source>
</reference>
<protein>
    <submittedName>
        <fullName evidence="1">Uncharacterized protein</fullName>
    </submittedName>
</protein>
<proteinExistence type="predicted"/>
<gene>
    <name evidence="1" type="ORF">JK636_06640</name>
</gene>
<name>A0ABS1TAS9_9CLOT</name>
<evidence type="ECO:0000313" key="2">
    <source>
        <dbReference type="Proteomes" id="UP000632377"/>
    </source>
</evidence>
<dbReference type="Proteomes" id="UP000632377">
    <property type="component" value="Unassembled WGS sequence"/>
</dbReference>
<organism evidence="1 2">
    <name type="scientific">Clostridium rhizosphaerae</name>
    <dbReference type="NCBI Taxonomy" id="2803861"/>
    <lineage>
        <taxon>Bacteria</taxon>
        <taxon>Bacillati</taxon>
        <taxon>Bacillota</taxon>
        <taxon>Clostridia</taxon>
        <taxon>Eubacteriales</taxon>
        <taxon>Clostridiaceae</taxon>
        <taxon>Clostridium</taxon>
    </lineage>
</organism>
<accession>A0ABS1TAS9</accession>
<dbReference type="RefSeq" id="WP_202748045.1">
    <property type="nucleotide sequence ID" value="NZ_JAESWC010000002.1"/>
</dbReference>
<evidence type="ECO:0000313" key="1">
    <source>
        <dbReference type="EMBL" id="MBL4935434.1"/>
    </source>
</evidence>